<comment type="caution">
    <text evidence="1">The sequence shown here is derived from an EMBL/GenBank/DDBJ whole genome shotgun (WGS) entry which is preliminary data.</text>
</comment>
<feature type="non-terminal residue" evidence="1">
    <location>
        <position position="1"/>
    </location>
</feature>
<reference evidence="1" key="1">
    <citation type="submission" date="2023-03" db="EMBL/GenBank/DDBJ databases">
        <title>Massive genome expansion in bonnet fungi (Mycena s.s.) driven by repeated elements and novel gene families across ecological guilds.</title>
        <authorList>
            <consortium name="Lawrence Berkeley National Laboratory"/>
            <person name="Harder C.B."/>
            <person name="Miyauchi S."/>
            <person name="Viragh M."/>
            <person name="Kuo A."/>
            <person name="Thoen E."/>
            <person name="Andreopoulos B."/>
            <person name="Lu D."/>
            <person name="Skrede I."/>
            <person name="Drula E."/>
            <person name="Henrissat B."/>
            <person name="Morin E."/>
            <person name="Kohler A."/>
            <person name="Barry K."/>
            <person name="LaButti K."/>
            <person name="Morin E."/>
            <person name="Salamov A."/>
            <person name="Lipzen A."/>
            <person name="Mereny Z."/>
            <person name="Hegedus B."/>
            <person name="Baldrian P."/>
            <person name="Stursova M."/>
            <person name="Weitz H."/>
            <person name="Taylor A."/>
            <person name="Grigoriev I.V."/>
            <person name="Nagy L.G."/>
            <person name="Martin F."/>
            <person name="Kauserud H."/>
        </authorList>
    </citation>
    <scope>NUCLEOTIDE SEQUENCE</scope>
    <source>
        <strain evidence="1">CBHHK002</strain>
    </source>
</reference>
<feature type="non-terminal residue" evidence="1">
    <location>
        <position position="82"/>
    </location>
</feature>
<name>A0AAD6YZ05_9AGAR</name>
<proteinExistence type="predicted"/>
<organism evidence="1 2">
    <name type="scientific">Mycena albidolilacea</name>
    <dbReference type="NCBI Taxonomy" id="1033008"/>
    <lineage>
        <taxon>Eukaryota</taxon>
        <taxon>Fungi</taxon>
        <taxon>Dikarya</taxon>
        <taxon>Basidiomycota</taxon>
        <taxon>Agaricomycotina</taxon>
        <taxon>Agaricomycetes</taxon>
        <taxon>Agaricomycetidae</taxon>
        <taxon>Agaricales</taxon>
        <taxon>Marasmiineae</taxon>
        <taxon>Mycenaceae</taxon>
        <taxon>Mycena</taxon>
    </lineage>
</organism>
<dbReference type="Proteomes" id="UP001218218">
    <property type="component" value="Unassembled WGS sequence"/>
</dbReference>
<gene>
    <name evidence="1" type="ORF">DFH08DRAFT_647463</name>
</gene>
<evidence type="ECO:0000313" key="1">
    <source>
        <dbReference type="EMBL" id="KAJ7301607.1"/>
    </source>
</evidence>
<keyword evidence="2" id="KW-1185">Reference proteome</keyword>
<evidence type="ECO:0000313" key="2">
    <source>
        <dbReference type="Proteomes" id="UP001218218"/>
    </source>
</evidence>
<protein>
    <submittedName>
        <fullName evidence="1">Uncharacterized protein</fullName>
    </submittedName>
</protein>
<dbReference type="AlphaFoldDB" id="A0AAD6YZ05"/>
<accession>A0AAD6YZ05</accession>
<sequence>ANATPRATKRPKLSEVPDDAFPCLSLLPEVLASVSLPGSLDLVSRLLENFNNVVYSTTSTDVDISYIEQSIMSAVEHSAEKI</sequence>
<dbReference type="EMBL" id="JARIHO010000131">
    <property type="protein sequence ID" value="KAJ7301607.1"/>
    <property type="molecule type" value="Genomic_DNA"/>
</dbReference>